<feature type="coiled-coil region" evidence="1">
    <location>
        <begin position="383"/>
        <end position="410"/>
    </location>
</feature>
<dbReference type="EMBL" id="GEVI01015352">
    <property type="protein sequence ID" value="JAU16968.1"/>
    <property type="molecule type" value="Transcribed_RNA"/>
</dbReference>
<dbReference type="AlphaFoldDB" id="A0A1J3DFZ0"/>
<evidence type="ECO:0000256" key="1">
    <source>
        <dbReference type="SAM" id="Coils"/>
    </source>
</evidence>
<evidence type="ECO:0000313" key="3">
    <source>
        <dbReference type="EMBL" id="JAU16968.1"/>
    </source>
</evidence>
<dbReference type="PANTHER" id="PTHR33476">
    <property type="entry name" value="EMB|CAB62613.1"/>
    <property type="match status" value="1"/>
</dbReference>
<feature type="compositionally biased region" description="Polar residues" evidence="2">
    <location>
        <begin position="499"/>
        <end position="509"/>
    </location>
</feature>
<evidence type="ECO:0000256" key="2">
    <source>
        <dbReference type="SAM" id="MobiDB-lite"/>
    </source>
</evidence>
<proteinExistence type="predicted"/>
<reference evidence="3" key="1">
    <citation type="submission" date="2016-07" db="EMBL/GenBank/DDBJ databases">
        <title>De novo transcriptome assembly of four accessions of the metal hyperaccumulator plant Noccaea caerulescens.</title>
        <authorList>
            <person name="Blande D."/>
            <person name="Halimaa P."/>
            <person name="Tervahauta A.I."/>
            <person name="Aarts M.G."/>
            <person name="Karenlampi S.O."/>
        </authorList>
    </citation>
    <scope>NUCLEOTIDE SEQUENCE</scope>
</reference>
<dbReference type="PANTHER" id="PTHR33476:SF18">
    <property type="match status" value="1"/>
</dbReference>
<organism evidence="3">
    <name type="scientific">Noccaea caerulescens</name>
    <name type="common">Alpine penny-cress</name>
    <name type="synonym">Thlaspi caerulescens</name>
    <dbReference type="NCBI Taxonomy" id="107243"/>
    <lineage>
        <taxon>Eukaryota</taxon>
        <taxon>Viridiplantae</taxon>
        <taxon>Streptophyta</taxon>
        <taxon>Embryophyta</taxon>
        <taxon>Tracheophyta</taxon>
        <taxon>Spermatophyta</taxon>
        <taxon>Magnoliopsida</taxon>
        <taxon>eudicotyledons</taxon>
        <taxon>Gunneridae</taxon>
        <taxon>Pentapetalae</taxon>
        <taxon>rosids</taxon>
        <taxon>malvids</taxon>
        <taxon>Brassicales</taxon>
        <taxon>Brassicaceae</taxon>
        <taxon>Coluteocarpeae</taxon>
        <taxon>Noccaea</taxon>
    </lineage>
</organism>
<protein>
    <recommendedName>
        <fullName evidence="4">Protein POLAR LOCALIZATION DURING ASYMMETRIC DIVISION AND REDISTRIBUTION</fullName>
    </recommendedName>
</protein>
<feature type="region of interest" description="Disordered" evidence="2">
    <location>
        <begin position="267"/>
        <end position="289"/>
    </location>
</feature>
<evidence type="ECO:0008006" key="4">
    <source>
        <dbReference type="Google" id="ProtNLM"/>
    </source>
</evidence>
<sequence>MDLWLIASTAATGYITKHLHNASKGKVNSLESCSEDLNTVKLESPRCLASEFVRLKKPKRENFGGCVNEEDLDLFECGNAYGVEVDSSNEEDLGNNDEIPSDSLCNRAFLRRNQRYTSLIKPFSTEKSVMSQLHREKMSMEEYMLSPFPSPCGSVSRPLLVTDGNKVISKNTGGFTSQRVLNCGSPQLRKLESSVLYVKRRAGTEKSASRRSDNGIGSYDAVWLLCVGISIGIMSSFVANKAKAEIKQTENLVKDLEDELKTKDALTEKDDLQNGEKQCDEKTAEKSESISKIEAELEAELERLEINMTFSNIETRLSDVFELEPDFEVEFAQGELRDDLVGMQRFNETTESNKEPSGNATPESGYYTVSPRELSLRVHKVINSRNEERIKELEIALQESQRKAEQLVMEAEEKKKPVSRFWESHDEVMKHRRDSNRPVSVAHNEKKHKPAETQPLVLVMSLAGEALDAFNESYEELMDINDYSEDDELPFKMQDQQEELSLTSKSSPWSHRDDIKGSSRTSEDVSFLRLQDLLGLSDKEEEEEDGEFESEMEKQLIKQIVEKAKQGSSAVLNAQKMLFLMEEIET</sequence>
<accession>A0A1J3DFZ0</accession>
<gene>
    <name evidence="3" type="ORF">GA_TR18542_c1_g1_i1_g.59309</name>
</gene>
<dbReference type="InterPro" id="IPR040348">
    <property type="entry name" value="POLAR-like"/>
</dbReference>
<feature type="region of interest" description="Disordered" evidence="2">
    <location>
        <begin position="427"/>
        <end position="449"/>
    </location>
</feature>
<feature type="compositionally biased region" description="Basic and acidic residues" evidence="2">
    <location>
        <begin position="510"/>
        <end position="521"/>
    </location>
</feature>
<feature type="region of interest" description="Disordered" evidence="2">
    <location>
        <begin position="496"/>
        <end position="521"/>
    </location>
</feature>
<name>A0A1J3DFZ0_NOCCA</name>
<dbReference type="GO" id="GO:0008356">
    <property type="term" value="P:asymmetric cell division"/>
    <property type="evidence" value="ECO:0007669"/>
    <property type="project" value="InterPro"/>
</dbReference>
<keyword evidence="1" id="KW-0175">Coiled coil</keyword>